<dbReference type="GO" id="GO:0019509">
    <property type="term" value="P:L-methionine salvage from methylthioadenosine"/>
    <property type="evidence" value="ECO:0007669"/>
    <property type="project" value="UniProtKB-UniRule"/>
</dbReference>
<dbReference type="SUPFAM" id="SSF53639">
    <property type="entry name" value="AraD/HMP-PK domain-like"/>
    <property type="match status" value="1"/>
</dbReference>
<keyword evidence="5 7" id="KW-0486">Methionine biosynthesis</keyword>
<comment type="function">
    <text evidence="7">Catalyzes the dehydration of methylthioribulose-1-phosphate (MTRu-1-P) into 2,3-diketo-5-methylthiopentyl-1-phosphate (DK-MTP-1-P).</text>
</comment>
<dbReference type="Proteomes" id="UP000800235">
    <property type="component" value="Unassembled WGS sequence"/>
</dbReference>
<dbReference type="InterPro" id="IPR027514">
    <property type="entry name" value="Salvage_MtnB_euk"/>
</dbReference>
<evidence type="ECO:0000256" key="4">
    <source>
        <dbReference type="ARBA" id="ARBA00022833"/>
    </source>
</evidence>
<evidence type="ECO:0000313" key="9">
    <source>
        <dbReference type="EMBL" id="KAF2435863.1"/>
    </source>
</evidence>
<keyword evidence="6 7" id="KW-0456">Lyase</keyword>
<dbReference type="InterPro" id="IPR036409">
    <property type="entry name" value="Aldolase_II/adducin_N_sf"/>
</dbReference>
<protein>
    <recommendedName>
        <fullName evidence="7">Methylthioribulose-1-phosphate dehydratase</fullName>
        <shortName evidence="7">MTRu-1-P dehydratase</shortName>
        <ecNumber evidence="7">4.2.1.109</ecNumber>
    </recommendedName>
</protein>
<dbReference type="EMBL" id="MU007012">
    <property type="protein sequence ID" value="KAF2435863.1"/>
    <property type="molecule type" value="Genomic_DNA"/>
</dbReference>
<feature type="binding site" evidence="7">
    <location>
        <position position="109"/>
    </location>
    <ligand>
        <name>Zn(2+)</name>
        <dbReference type="ChEBI" id="CHEBI:29105"/>
    </ligand>
</feature>
<feature type="binding site" evidence="7">
    <location>
        <position position="92"/>
    </location>
    <ligand>
        <name>substrate</name>
    </ligand>
</feature>
<comment type="subcellular location">
    <subcellularLocation>
        <location evidence="7">Cytoplasm</location>
    </subcellularLocation>
</comment>
<dbReference type="PANTHER" id="PTHR10640:SF7">
    <property type="entry name" value="METHYLTHIORIBULOSE-1-PHOSPHATE DEHYDRATASE"/>
    <property type="match status" value="1"/>
</dbReference>
<comment type="caution">
    <text evidence="9">The sequence shown here is derived from an EMBL/GenBank/DDBJ whole genome shotgun (WGS) entry which is preliminary data.</text>
</comment>
<dbReference type="OrthoDB" id="191080at2759"/>
<keyword evidence="2 7" id="KW-0028">Amino-acid biosynthesis</keyword>
<keyword evidence="10" id="KW-1185">Reference proteome</keyword>
<evidence type="ECO:0000256" key="1">
    <source>
        <dbReference type="ARBA" id="ARBA00022490"/>
    </source>
</evidence>
<evidence type="ECO:0000256" key="2">
    <source>
        <dbReference type="ARBA" id="ARBA00022605"/>
    </source>
</evidence>
<organism evidence="9 10">
    <name type="scientific">Tothia fuscella</name>
    <dbReference type="NCBI Taxonomy" id="1048955"/>
    <lineage>
        <taxon>Eukaryota</taxon>
        <taxon>Fungi</taxon>
        <taxon>Dikarya</taxon>
        <taxon>Ascomycota</taxon>
        <taxon>Pezizomycotina</taxon>
        <taxon>Dothideomycetes</taxon>
        <taxon>Pleosporomycetidae</taxon>
        <taxon>Venturiales</taxon>
        <taxon>Cylindrosympodiaceae</taxon>
        <taxon>Tothia</taxon>
    </lineage>
</organism>
<comment type="similarity">
    <text evidence="7">Belongs to the aldolase class II family. MtnB subfamily.</text>
</comment>
<dbReference type="SMART" id="SM01007">
    <property type="entry name" value="Aldolase_II"/>
    <property type="match status" value="1"/>
</dbReference>
<evidence type="ECO:0000259" key="8">
    <source>
        <dbReference type="SMART" id="SM01007"/>
    </source>
</evidence>
<evidence type="ECO:0000256" key="3">
    <source>
        <dbReference type="ARBA" id="ARBA00022723"/>
    </source>
</evidence>
<comment type="cofactor">
    <cofactor evidence="7">
        <name>Zn(2+)</name>
        <dbReference type="ChEBI" id="CHEBI:29105"/>
    </cofactor>
    <text evidence="7">Binds 1 zinc ion per subunit.</text>
</comment>
<keyword evidence="3 7" id="KW-0479">Metal-binding</keyword>
<dbReference type="GO" id="GO:0008270">
    <property type="term" value="F:zinc ion binding"/>
    <property type="evidence" value="ECO:0007669"/>
    <property type="project" value="UniProtKB-UniRule"/>
</dbReference>
<keyword evidence="1 7" id="KW-0963">Cytoplasm</keyword>
<evidence type="ECO:0000256" key="6">
    <source>
        <dbReference type="ARBA" id="ARBA00023239"/>
    </source>
</evidence>
<keyword evidence="4 7" id="KW-0862">Zinc</keyword>
<dbReference type="InterPro" id="IPR001303">
    <property type="entry name" value="Aldolase_II/adducin_N"/>
</dbReference>
<evidence type="ECO:0000256" key="7">
    <source>
        <dbReference type="HAMAP-Rule" id="MF_03116"/>
    </source>
</evidence>
<dbReference type="InterPro" id="IPR017714">
    <property type="entry name" value="MethylthioRu-1-P_deHdtase_MtnB"/>
</dbReference>
<dbReference type="GO" id="GO:0046570">
    <property type="term" value="F:methylthioribulose 1-phosphate dehydratase activity"/>
    <property type="evidence" value="ECO:0007669"/>
    <property type="project" value="UniProtKB-UniRule"/>
</dbReference>
<feature type="binding site" evidence="7">
    <location>
        <position position="111"/>
    </location>
    <ligand>
        <name>Zn(2+)</name>
        <dbReference type="ChEBI" id="CHEBI:29105"/>
    </ligand>
</feature>
<dbReference type="Gene3D" id="3.40.225.10">
    <property type="entry name" value="Class II aldolase/adducin N-terminal domain"/>
    <property type="match status" value="1"/>
</dbReference>
<dbReference type="PANTHER" id="PTHR10640">
    <property type="entry name" value="METHYLTHIORIBULOSE-1-PHOSPHATE DEHYDRATASE"/>
    <property type="match status" value="1"/>
</dbReference>
<feature type="domain" description="Class II aldolase/adducin N-terminal" evidence="8">
    <location>
        <begin position="23"/>
        <end position="222"/>
    </location>
</feature>
<accession>A0A9P4U4A1</accession>
<dbReference type="GO" id="GO:0005737">
    <property type="term" value="C:cytoplasm"/>
    <property type="evidence" value="ECO:0007669"/>
    <property type="project" value="UniProtKB-SubCell"/>
</dbReference>
<gene>
    <name evidence="7" type="primary">MDE1</name>
    <name evidence="9" type="ORF">EJ08DRAFT_656221</name>
</gene>
<feature type="active site" description="Proton donor/acceptor" evidence="7">
    <location>
        <position position="138"/>
    </location>
</feature>
<dbReference type="AlphaFoldDB" id="A0A9P4U4A1"/>
<dbReference type="EC" id="4.2.1.109" evidence="7"/>
<dbReference type="Pfam" id="PF00596">
    <property type="entry name" value="Aldolase_II"/>
    <property type="match status" value="1"/>
</dbReference>
<dbReference type="NCBIfam" id="TIGR03328">
    <property type="entry name" value="salvage_mtnB"/>
    <property type="match status" value="1"/>
</dbReference>
<comment type="pathway">
    <text evidence="7">Amino-acid biosynthesis; L-methionine biosynthesis via salvage pathway; L-methionine from S-methyl-5-thio-alpha-D-ribose 1-phosphate: step 2/6.</text>
</comment>
<comment type="catalytic activity">
    <reaction evidence="7">
        <text>5-(methylsulfanyl)-D-ribulose 1-phosphate = 5-methylsulfanyl-2,3-dioxopentyl phosphate + H2O</text>
        <dbReference type="Rhea" id="RHEA:15549"/>
        <dbReference type="ChEBI" id="CHEBI:15377"/>
        <dbReference type="ChEBI" id="CHEBI:58548"/>
        <dbReference type="ChEBI" id="CHEBI:58828"/>
        <dbReference type="EC" id="4.2.1.109"/>
    </reaction>
</comment>
<evidence type="ECO:0000313" key="10">
    <source>
        <dbReference type="Proteomes" id="UP000800235"/>
    </source>
</evidence>
<evidence type="ECO:0000256" key="5">
    <source>
        <dbReference type="ARBA" id="ARBA00023167"/>
    </source>
</evidence>
<name>A0A9P4U4A1_9PEZI</name>
<proteinExistence type="inferred from homology"/>
<dbReference type="FunFam" id="3.40.225.10:FF:000003">
    <property type="entry name" value="Methylthioribulose-1-phosphate dehydratase"/>
    <property type="match status" value="1"/>
</dbReference>
<feature type="binding site" evidence="7">
    <location>
        <position position="195"/>
    </location>
    <ligand>
        <name>Zn(2+)</name>
        <dbReference type="ChEBI" id="CHEBI:29105"/>
    </ligand>
</feature>
<dbReference type="HAMAP" id="MF_03116">
    <property type="entry name" value="Salvage_MtnB_euk"/>
    <property type="match status" value="1"/>
</dbReference>
<reference evidence="9" key="1">
    <citation type="journal article" date="2020" name="Stud. Mycol.">
        <title>101 Dothideomycetes genomes: a test case for predicting lifestyles and emergence of pathogens.</title>
        <authorList>
            <person name="Haridas S."/>
            <person name="Albert R."/>
            <person name="Binder M."/>
            <person name="Bloem J."/>
            <person name="Labutti K."/>
            <person name="Salamov A."/>
            <person name="Andreopoulos B."/>
            <person name="Baker S."/>
            <person name="Barry K."/>
            <person name="Bills G."/>
            <person name="Bluhm B."/>
            <person name="Cannon C."/>
            <person name="Castanera R."/>
            <person name="Culley D."/>
            <person name="Daum C."/>
            <person name="Ezra D."/>
            <person name="Gonzalez J."/>
            <person name="Henrissat B."/>
            <person name="Kuo A."/>
            <person name="Liang C."/>
            <person name="Lipzen A."/>
            <person name="Lutzoni F."/>
            <person name="Magnuson J."/>
            <person name="Mondo S."/>
            <person name="Nolan M."/>
            <person name="Ohm R."/>
            <person name="Pangilinan J."/>
            <person name="Park H.-J."/>
            <person name="Ramirez L."/>
            <person name="Alfaro M."/>
            <person name="Sun H."/>
            <person name="Tritt A."/>
            <person name="Yoshinaga Y."/>
            <person name="Zwiers L.-H."/>
            <person name="Turgeon B."/>
            <person name="Goodwin S."/>
            <person name="Spatafora J."/>
            <person name="Crous P."/>
            <person name="Grigoriev I."/>
        </authorList>
    </citation>
    <scope>NUCLEOTIDE SEQUENCE</scope>
    <source>
        <strain evidence="9">CBS 130266</strain>
    </source>
</reference>
<sequence length="232" mass="26183">MVADASKDNEALVMSSDPDHPANLICELCRNFYRLGWVTGTGGGTSIKHNDHIYIAPSGVQKELMKPADMFVMDFPTRSYLRKPPVHKPSQCTPLFLAAFDRGAGCCIHTHSQWAVLITLLVERDFGKEACFEIQHLEQIKGIGKGRGKVGNLGYFDKLRIPIIENTAQEEDLTESLEKAMERYPDTYAVLVRRHGIYVWGDSVHKAKAQCESLDYIFQLAVEMKKLDLPWL</sequence>